<dbReference type="GO" id="GO:0003713">
    <property type="term" value="F:transcription coactivator activity"/>
    <property type="evidence" value="ECO:0007669"/>
    <property type="project" value="TreeGrafter"/>
</dbReference>
<accession>A0AA38LB00</accession>
<evidence type="ECO:0008006" key="8">
    <source>
        <dbReference type="Google" id="ProtNLM"/>
    </source>
</evidence>
<evidence type="ECO:0000256" key="5">
    <source>
        <dbReference type="SAM" id="MobiDB-lite"/>
    </source>
</evidence>
<feature type="compositionally biased region" description="Polar residues" evidence="5">
    <location>
        <begin position="160"/>
        <end position="171"/>
    </location>
</feature>
<keyword evidence="3" id="KW-0804">Transcription</keyword>
<feature type="non-terminal residue" evidence="6">
    <location>
        <position position="1"/>
    </location>
</feature>
<dbReference type="PANTHER" id="PTHR21277">
    <property type="entry name" value="TRANSCRIPTIONAL ADAPTER 1"/>
    <property type="match status" value="1"/>
</dbReference>
<proteinExistence type="predicted"/>
<dbReference type="GO" id="GO:0000124">
    <property type="term" value="C:SAGA complex"/>
    <property type="evidence" value="ECO:0007669"/>
    <property type="project" value="TreeGrafter"/>
</dbReference>
<comment type="caution">
    <text evidence="6">The sequence shown here is derived from an EMBL/GenBank/DDBJ whole genome shotgun (WGS) entry which is preliminary data.</text>
</comment>
<dbReference type="AlphaFoldDB" id="A0AA38LB00"/>
<feature type="compositionally biased region" description="Basic and acidic residues" evidence="5">
    <location>
        <begin position="187"/>
        <end position="197"/>
    </location>
</feature>
<dbReference type="InterPro" id="IPR024738">
    <property type="entry name" value="Hfi1/Tada1"/>
</dbReference>
<dbReference type="EMBL" id="JAHRHJ020000005">
    <property type="protein sequence ID" value="KAH9314212.1"/>
    <property type="molecule type" value="Genomic_DNA"/>
</dbReference>
<evidence type="ECO:0000313" key="7">
    <source>
        <dbReference type="Proteomes" id="UP000824469"/>
    </source>
</evidence>
<dbReference type="Proteomes" id="UP000824469">
    <property type="component" value="Unassembled WGS sequence"/>
</dbReference>
<dbReference type="PANTHER" id="PTHR21277:SF5">
    <property type="entry name" value="TRANSCRIPTIONAL ADAPTER 1"/>
    <property type="match status" value="1"/>
</dbReference>
<sequence length="493" mass="54542">EIAVATIINPNWSRNNRSVLSASCILRIIICKTQLLVWHINIEMPLPQQPQPSRVNILELKAQIEKRIGHERAERYFGLLKRYFSSHKPNKVEFDKLCKPTIGAENIRLHNQFVLSILKNASQSKDPPPAALQETSKPVKGVRRKPSSNSSSVGSEDGSLQNSSSPSSTAWANGDAFPPSPRKGRSSTRDRKGRDRPSPLGPHGKTDPSAPFGTVSSDMAVKGLENGGVHSCDLYRPVHRPPGAAEQPKAEINNFIQRSPKRQRIKSPIPQEQISVDSKAPIEIVTVEDGEEVEQMEEDDKSTVWVESPLRAPLGVPYCPGSVGAARRALYNSPISYLMLSSSNGNEGFVSNEQLPDTETLQRKMEQRGASEGMQNVPFNTANLLNHAVNTRLMNLIKSVIDLRRARSCQEQDKLALSKQNHCKVGHGVNGVWPGHSMQIQSTGTSMEAVQARSHPPISLLEFKVAMELNPQQLGEDWPLQLEKICLRVSEEE</sequence>
<evidence type="ECO:0000256" key="3">
    <source>
        <dbReference type="ARBA" id="ARBA00023163"/>
    </source>
</evidence>
<name>A0AA38LB00_TAXCH</name>
<feature type="region of interest" description="Disordered" evidence="5">
    <location>
        <begin position="122"/>
        <end position="216"/>
    </location>
</feature>
<dbReference type="GO" id="GO:0005634">
    <property type="term" value="C:nucleus"/>
    <property type="evidence" value="ECO:0007669"/>
    <property type="project" value="UniProtKB-SubCell"/>
</dbReference>
<feature type="compositionally biased region" description="Low complexity" evidence="5">
    <location>
        <begin position="147"/>
        <end position="159"/>
    </location>
</feature>
<dbReference type="OMA" id="MGMEDNV"/>
<reference evidence="6 7" key="1">
    <citation type="journal article" date="2021" name="Nat. Plants">
        <title>The Taxus genome provides insights into paclitaxel biosynthesis.</title>
        <authorList>
            <person name="Xiong X."/>
            <person name="Gou J."/>
            <person name="Liao Q."/>
            <person name="Li Y."/>
            <person name="Zhou Q."/>
            <person name="Bi G."/>
            <person name="Li C."/>
            <person name="Du R."/>
            <person name="Wang X."/>
            <person name="Sun T."/>
            <person name="Guo L."/>
            <person name="Liang H."/>
            <person name="Lu P."/>
            <person name="Wu Y."/>
            <person name="Zhang Z."/>
            <person name="Ro D.K."/>
            <person name="Shang Y."/>
            <person name="Huang S."/>
            <person name="Yan J."/>
        </authorList>
    </citation>
    <scope>NUCLEOTIDE SEQUENCE [LARGE SCALE GENOMIC DNA]</scope>
    <source>
        <strain evidence="6">Ta-2019</strain>
    </source>
</reference>
<keyword evidence="7" id="KW-1185">Reference proteome</keyword>
<dbReference type="GO" id="GO:0006357">
    <property type="term" value="P:regulation of transcription by RNA polymerase II"/>
    <property type="evidence" value="ECO:0007669"/>
    <property type="project" value="TreeGrafter"/>
</dbReference>
<comment type="subcellular location">
    <subcellularLocation>
        <location evidence="1">Nucleus</location>
    </subcellularLocation>
</comment>
<evidence type="ECO:0000256" key="4">
    <source>
        <dbReference type="ARBA" id="ARBA00023242"/>
    </source>
</evidence>
<gene>
    <name evidence="6" type="ORF">KI387_022839</name>
</gene>
<organism evidence="6 7">
    <name type="scientific">Taxus chinensis</name>
    <name type="common">Chinese yew</name>
    <name type="synonym">Taxus wallichiana var. chinensis</name>
    <dbReference type="NCBI Taxonomy" id="29808"/>
    <lineage>
        <taxon>Eukaryota</taxon>
        <taxon>Viridiplantae</taxon>
        <taxon>Streptophyta</taxon>
        <taxon>Embryophyta</taxon>
        <taxon>Tracheophyta</taxon>
        <taxon>Spermatophyta</taxon>
        <taxon>Pinopsida</taxon>
        <taxon>Pinidae</taxon>
        <taxon>Conifers II</taxon>
        <taxon>Cupressales</taxon>
        <taxon>Taxaceae</taxon>
        <taxon>Taxus</taxon>
    </lineage>
</organism>
<evidence type="ECO:0000256" key="2">
    <source>
        <dbReference type="ARBA" id="ARBA00023015"/>
    </source>
</evidence>
<protein>
    <recommendedName>
        <fullName evidence="8">Transcriptional coactivator Hfi1/Transcriptional adapter 1</fullName>
    </recommendedName>
</protein>
<keyword evidence="2" id="KW-0805">Transcription regulation</keyword>
<evidence type="ECO:0000313" key="6">
    <source>
        <dbReference type="EMBL" id="KAH9314212.1"/>
    </source>
</evidence>
<dbReference type="Pfam" id="PF12767">
    <property type="entry name" value="SAGA-Tad1"/>
    <property type="match status" value="1"/>
</dbReference>
<evidence type="ECO:0000256" key="1">
    <source>
        <dbReference type="ARBA" id="ARBA00004123"/>
    </source>
</evidence>
<keyword evidence="4" id="KW-0539">Nucleus</keyword>